<dbReference type="Proteomes" id="UP000078070">
    <property type="component" value="Chromosome"/>
</dbReference>
<dbReference type="Pfam" id="PF07331">
    <property type="entry name" value="TctB"/>
    <property type="match status" value="1"/>
</dbReference>
<sequence>MRFNDRALGLVGVALAVAYGWGATRFPEPFGGAEIVGPETFPIILSVILTVTSLYLVFRPDPDHRWPARRTAADMGIAIVTLILYTALIEPLGFIIATTLAIGTLSWRMGARAKLSYLIALVSGSVIFLLFNQVLELSLPLGVLEIGSRY</sequence>
<keyword evidence="1" id="KW-0812">Transmembrane</keyword>
<evidence type="ECO:0000259" key="2">
    <source>
        <dbReference type="Pfam" id="PF07331"/>
    </source>
</evidence>
<feature type="transmembrane region" description="Helical" evidence="1">
    <location>
        <begin position="79"/>
        <end position="103"/>
    </location>
</feature>
<reference evidence="4" key="1">
    <citation type="submission" date="2016-05" db="EMBL/GenBank/DDBJ databases">
        <authorList>
            <person name="Baek K."/>
            <person name="Yang S.-J."/>
        </authorList>
    </citation>
    <scope>NUCLEOTIDE SEQUENCE [LARGE SCALE GENOMIC DNA]</scope>
    <source>
        <strain evidence="4">ST58-10</strain>
    </source>
</reference>
<evidence type="ECO:0000313" key="3">
    <source>
        <dbReference type="EMBL" id="ANG64453.1"/>
    </source>
</evidence>
<dbReference type="RefSeq" id="WP_067386055.1">
    <property type="nucleotide sequence ID" value="NZ_CP015839.1"/>
</dbReference>
<protein>
    <submittedName>
        <fullName evidence="3">Tricarboxylic transporter</fullName>
    </submittedName>
</protein>
<gene>
    <name evidence="3" type="ORF">A8C75_19560</name>
</gene>
<keyword evidence="4" id="KW-1185">Reference proteome</keyword>
<organism evidence="3 4">
    <name type="scientific">Marinobacterium aestuarii</name>
    <dbReference type="NCBI Taxonomy" id="1821621"/>
    <lineage>
        <taxon>Bacteria</taxon>
        <taxon>Pseudomonadati</taxon>
        <taxon>Pseudomonadota</taxon>
        <taxon>Gammaproteobacteria</taxon>
        <taxon>Oceanospirillales</taxon>
        <taxon>Oceanospirillaceae</taxon>
        <taxon>Marinobacterium</taxon>
    </lineage>
</organism>
<proteinExistence type="predicted"/>
<keyword evidence="1" id="KW-1133">Transmembrane helix</keyword>
<accession>A0A1A9F3Z7</accession>
<dbReference type="InterPro" id="IPR009936">
    <property type="entry name" value="DUF1468"/>
</dbReference>
<evidence type="ECO:0000313" key="4">
    <source>
        <dbReference type="Proteomes" id="UP000078070"/>
    </source>
</evidence>
<evidence type="ECO:0000256" key="1">
    <source>
        <dbReference type="SAM" id="Phobius"/>
    </source>
</evidence>
<dbReference type="AlphaFoldDB" id="A0A1A9F3Z7"/>
<dbReference type="KEGG" id="mars:A8C75_19560"/>
<dbReference type="STRING" id="1821621.A8C75_19560"/>
<feature type="domain" description="DUF1468" evidence="2">
    <location>
        <begin position="8"/>
        <end position="140"/>
    </location>
</feature>
<dbReference type="EMBL" id="CP015839">
    <property type="protein sequence ID" value="ANG64453.1"/>
    <property type="molecule type" value="Genomic_DNA"/>
</dbReference>
<keyword evidence="1" id="KW-0472">Membrane</keyword>
<feature type="transmembrane region" description="Helical" evidence="1">
    <location>
        <begin position="115"/>
        <end position="135"/>
    </location>
</feature>
<feature type="transmembrane region" description="Helical" evidence="1">
    <location>
        <begin position="41"/>
        <end position="58"/>
    </location>
</feature>
<dbReference type="OrthoDB" id="5519430at2"/>
<reference evidence="3 4" key="2">
    <citation type="journal article" date="2018" name="Int. J. Syst. Evol. Microbiol.">
        <title>Marinobacterium aestuarii sp. nov., a benzene-degrading marine bacterium isolated from estuary sediment.</title>
        <authorList>
            <person name="Bae S.S."/>
            <person name="Jung J."/>
            <person name="Chung D."/>
            <person name="Baek K."/>
        </authorList>
    </citation>
    <scope>NUCLEOTIDE SEQUENCE [LARGE SCALE GENOMIC DNA]</scope>
    <source>
        <strain evidence="3 4">ST58-10</strain>
    </source>
</reference>
<name>A0A1A9F3Z7_9GAMM</name>